<reference evidence="6 7" key="1">
    <citation type="submission" date="2015-06" db="EMBL/GenBank/DDBJ databases">
        <title>Draft genome of the moderately acidophilic sulfate reducer Candidatus Desulfosporosinus acididurans strain M1.</title>
        <authorList>
            <person name="Poehlein A."/>
            <person name="Petzsch P."/>
            <person name="Johnson B.D."/>
            <person name="Schloemann M."/>
            <person name="Daniel R."/>
            <person name="Muehling M."/>
        </authorList>
    </citation>
    <scope>NUCLEOTIDE SEQUENCE [LARGE SCALE GENOMIC DNA]</scope>
    <source>
        <strain evidence="6 7">M1</strain>
    </source>
</reference>
<protein>
    <submittedName>
        <fullName evidence="6">Manganese efflux pump MntP</fullName>
    </submittedName>
</protein>
<dbReference type="PANTHER" id="PTHR35529:SF2">
    <property type="entry name" value="SPORULATION PROTEIN YTAF-RELATED"/>
    <property type="match status" value="1"/>
</dbReference>
<dbReference type="NCBIfam" id="TIGR02840">
    <property type="entry name" value="spore_YtaF"/>
    <property type="match status" value="1"/>
</dbReference>
<dbReference type="EMBL" id="LDZY01000019">
    <property type="protein sequence ID" value="KLU63952.1"/>
    <property type="molecule type" value="Genomic_DNA"/>
</dbReference>
<sequence>MHIVSALLVGLAANLDNFGVGISYGVQKIRIPFLSNFFIALLSGAITFIAVFTGHFLSHFIAVANMLGAVLIILIGIWVTVHKPAVEQALPAAVPVMKTYSISIKPLSTIVKITKNPSMADIDANGFISAREAIALGLTLSFNCIATGIGAGLTGLAPLPLAISVCLFSLLTISSGYWAGWKTASDRLEGYSQFLSGAMLILIGLYELLN</sequence>
<evidence type="ECO:0000313" key="7">
    <source>
        <dbReference type="Proteomes" id="UP000036356"/>
    </source>
</evidence>
<keyword evidence="2 5" id="KW-0812">Transmembrane</keyword>
<dbReference type="STRING" id="476652.DEAC_c40820"/>
<feature type="transmembrane region" description="Helical" evidence="5">
    <location>
        <begin position="60"/>
        <end position="81"/>
    </location>
</feature>
<evidence type="ECO:0000313" key="6">
    <source>
        <dbReference type="EMBL" id="KLU63952.1"/>
    </source>
</evidence>
<dbReference type="InterPro" id="IPR014205">
    <property type="entry name" value="Spore_YtaF"/>
</dbReference>
<evidence type="ECO:0000256" key="2">
    <source>
        <dbReference type="ARBA" id="ARBA00022692"/>
    </source>
</evidence>
<gene>
    <name evidence="6" type="primary">mntP_3</name>
    <name evidence="6" type="ORF">DEAC_c40820</name>
</gene>
<feature type="transmembrane region" description="Helical" evidence="5">
    <location>
        <begin position="191"/>
        <end position="209"/>
    </location>
</feature>
<comment type="caution">
    <text evidence="6">The sequence shown here is derived from an EMBL/GenBank/DDBJ whole genome shotgun (WGS) entry which is preliminary data.</text>
</comment>
<organism evidence="6 7">
    <name type="scientific">Desulfosporosinus acididurans</name>
    <dbReference type="NCBI Taxonomy" id="476652"/>
    <lineage>
        <taxon>Bacteria</taxon>
        <taxon>Bacillati</taxon>
        <taxon>Bacillota</taxon>
        <taxon>Clostridia</taxon>
        <taxon>Eubacteriales</taxon>
        <taxon>Desulfitobacteriaceae</taxon>
        <taxon>Desulfosporosinus</taxon>
    </lineage>
</organism>
<dbReference type="PATRIC" id="fig|476652.3.peg.4327"/>
<evidence type="ECO:0000256" key="5">
    <source>
        <dbReference type="SAM" id="Phobius"/>
    </source>
</evidence>
<dbReference type="AlphaFoldDB" id="A0A0J1FKL3"/>
<evidence type="ECO:0000256" key="1">
    <source>
        <dbReference type="ARBA" id="ARBA00022475"/>
    </source>
</evidence>
<keyword evidence="3 5" id="KW-1133">Transmembrane helix</keyword>
<feature type="transmembrane region" description="Helical" evidence="5">
    <location>
        <begin position="161"/>
        <end position="179"/>
    </location>
</feature>
<feature type="transmembrane region" description="Helical" evidence="5">
    <location>
        <begin position="31"/>
        <end position="53"/>
    </location>
</feature>
<name>A0A0J1FKL3_9FIRM</name>
<dbReference type="InterPro" id="IPR003810">
    <property type="entry name" value="Mntp/YtaF"/>
</dbReference>
<dbReference type="PANTHER" id="PTHR35529">
    <property type="entry name" value="MANGANESE EFFLUX PUMP MNTP-RELATED"/>
    <property type="match status" value="1"/>
</dbReference>
<keyword evidence="4 5" id="KW-0472">Membrane</keyword>
<evidence type="ECO:0000256" key="4">
    <source>
        <dbReference type="ARBA" id="ARBA00023136"/>
    </source>
</evidence>
<keyword evidence="1" id="KW-1003">Cell membrane</keyword>
<feature type="transmembrane region" description="Helical" evidence="5">
    <location>
        <begin position="133"/>
        <end position="154"/>
    </location>
</feature>
<accession>A0A0J1FKL3</accession>
<dbReference type="Proteomes" id="UP000036356">
    <property type="component" value="Unassembled WGS sequence"/>
</dbReference>
<keyword evidence="7" id="KW-1185">Reference proteome</keyword>
<dbReference type="RefSeq" id="WP_047811860.1">
    <property type="nucleotide sequence ID" value="NZ_LDZY01000019.1"/>
</dbReference>
<proteinExistence type="predicted"/>
<evidence type="ECO:0000256" key="3">
    <source>
        <dbReference type="ARBA" id="ARBA00022989"/>
    </source>
</evidence>